<evidence type="ECO:0000313" key="2">
    <source>
        <dbReference type="Proteomes" id="UP000281406"/>
    </source>
</evidence>
<protein>
    <submittedName>
        <fullName evidence="1">Uncharacterized protein</fullName>
    </submittedName>
</protein>
<accession>A0A3N0XEF0</accession>
<evidence type="ECO:0000313" key="1">
    <source>
        <dbReference type="EMBL" id="ROI15713.1"/>
    </source>
</evidence>
<dbReference type="Proteomes" id="UP000281406">
    <property type="component" value="Unassembled WGS sequence"/>
</dbReference>
<proteinExistence type="predicted"/>
<dbReference type="AlphaFoldDB" id="A0A3N0XEF0"/>
<organism evidence="1 2">
    <name type="scientific">Anabarilius grahami</name>
    <name type="common">Kanglang fish</name>
    <name type="synonym">Barilius grahami</name>
    <dbReference type="NCBI Taxonomy" id="495550"/>
    <lineage>
        <taxon>Eukaryota</taxon>
        <taxon>Metazoa</taxon>
        <taxon>Chordata</taxon>
        <taxon>Craniata</taxon>
        <taxon>Vertebrata</taxon>
        <taxon>Euteleostomi</taxon>
        <taxon>Actinopterygii</taxon>
        <taxon>Neopterygii</taxon>
        <taxon>Teleostei</taxon>
        <taxon>Ostariophysi</taxon>
        <taxon>Cypriniformes</taxon>
        <taxon>Xenocyprididae</taxon>
        <taxon>Xenocypridinae</taxon>
        <taxon>Xenocypridinae incertae sedis</taxon>
        <taxon>Anabarilius</taxon>
    </lineage>
</organism>
<name>A0A3N0XEF0_ANAGA</name>
<dbReference type="EMBL" id="RJVU01079141">
    <property type="protein sequence ID" value="ROI15713.1"/>
    <property type="molecule type" value="Genomic_DNA"/>
</dbReference>
<sequence>MIRCSDADTTFRISRKKANEDQLQPTVRNTLRKLSRPVNKNCQTADRRLDCNHYTKYTKSILVQRPFSAHIPQHWSMIKRPRVGSGLSFYRAHSGMMRRVRGLLWAPGQVRMLQAEAYEWRQVCYHPTLIVDPEQVSHVDPSGQACPTSSITHSIIIERSYEASPALVL</sequence>
<gene>
    <name evidence="1" type="ORF">DPX16_20251</name>
</gene>
<reference evidence="1 2" key="1">
    <citation type="submission" date="2018-10" db="EMBL/GenBank/DDBJ databases">
        <title>Genome assembly for a Yunnan-Guizhou Plateau 3E fish, Anabarilius grahami (Regan), and its evolutionary and genetic applications.</title>
        <authorList>
            <person name="Jiang W."/>
        </authorList>
    </citation>
    <scope>NUCLEOTIDE SEQUENCE [LARGE SCALE GENOMIC DNA]</scope>
    <source>
        <strain evidence="1">AG-KIZ</strain>
        <tissue evidence="1">Muscle</tissue>
    </source>
</reference>
<keyword evidence="2" id="KW-1185">Reference proteome</keyword>
<comment type="caution">
    <text evidence="1">The sequence shown here is derived from an EMBL/GenBank/DDBJ whole genome shotgun (WGS) entry which is preliminary data.</text>
</comment>